<dbReference type="PANTHER" id="PTHR42943:SF4">
    <property type="entry name" value="C2H2-TYPE DOMAIN-CONTAINING PROTEIN"/>
    <property type="match status" value="1"/>
</dbReference>
<dbReference type="EMBL" id="NBYO01000001">
    <property type="protein sequence ID" value="OXT01883.1"/>
    <property type="molecule type" value="Genomic_DNA"/>
</dbReference>
<dbReference type="Gene3D" id="3.40.30.10">
    <property type="entry name" value="Glutaredoxin"/>
    <property type="match status" value="1"/>
</dbReference>
<protein>
    <recommendedName>
        <fullName evidence="1">DSBA-like thioredoxin domain-containing protein</fullName>
    </recommendedName>
</protein>
<dbReference type="GO" id="GO:0006749">
    <property type="term" value="P:glutathione metabolic process"/>
    <property type="evidence" value="ECO:0007669"/>
    <property type="project" value="TreeGrafter"/>
</dbReference>
<evidence type="ECO:0000259" key="1">
    <source>
        <dbReference type="Pfam" id="PF01323"/>
    </source>
</evidence>
<accession>A0A231V113</accession>
<reference evidence="3" key="1">
    <citation type="journal article" date="2017" name="Int. J. Syst. Evol. Microbiol.">
        <title>Notoacmeibacter marinus gen. nov., sp. nov., isolated from the gut of a limpet and proposal of Notoacmeibacteraceae fam. nov. in the order Rhizobiales of the class Alphaproteobacteria.</title>
        <authorList>
            <person name="Huang Z."/>
            <person name="Guo F."/>
            <person name="Lai Q."/>
        </authorList>
    </citation>
    <scope>NUCLEOTIDE SEQUENCE [LARGE SCALE GENOMIC DNA]</scope>
    <source>
        <strain evidence="3">XMTR2A4</strain>
    </source>
</reference>
<dbReference type="GO" id="GO:0004602">
    <property type="term" value="F:glutathione peroxidase activity"/>
    <property type="evidence" value="ECO:0007669"/>
    <property type="project" value="TreeGrafter"/>
</dbReference>
<proteinExistence type="predicted"/>
<dbReference type="Pfam" id="PF01323">
    <property type="entry name" value="DSBA"/>
    <property type="match status" value="1"/>
</dbReference>
<name>A0A231V113_9HYPH</name>
<feature type="domain" description="DSBA-like thioredoxin" evidence="1">
    <location>
        <begin position="24"/>
        <end position="211"/>
    </location>
</feature>
<gene>
    <name evidence="2" type="ORF">B7H23_02750</name>
</gene>
<keyword evidence="3" id="KW-1185">Reference proteome</keyword>
<dbReference type="GO" id="GO:0004364">
    <property type="term" value="F:glutathione transferase activity"/>
    <property type="evidence" value="ECO:0007669"/>
    <property type="project" value="TreeGrafter"/>
</dbReference>
<dbReference type="InterPro" id="IPR051924">
    <property type="entry name" value="GST_Kappa/NadH"/>
</dbReference>
<dbReference type="SUPFAM" id="SSF52833">
    <property type="entry name" value="Thioredoxin-like"/>
    <property type="match status" value="1"/>
</dbReference>
<sequence>MLRSDGTVGREDRADWSSKPVSRTIEFWYDLISPYSYAAFGRIAELPEDVELRPRALLFGAVLAHYRHLGPAELAPKRLFTYRQAVHLIASLGLPVSFPPRHPFNPLGANRLLAGAHDGAGATLDEVRSAFTFVFGHGGAVDTVEGLAALTEHLGLEPELATMQQSKDRLKANTQEAIEAGVFGVPTFVPLDDKGRRGPVFWGVDGMDLLIDWLDDPMLFEKQPYVGLETIEVGVRRERS</sequence>
<dbReference type="PANTHER" id="PTHR42943">
    <property type="entry name" value="GLUTATHIONE S-TRANSFERASE KAPPA"/>
    <property type="match status" value="1"/>
</dbReference>
<dbReference type="Proteomes" id="UP000215405">
    <property type="component" value="Unassembled WGS sequence"/>
</dbReference>
<dbReference type="InterPro" id="IPR001853">
    <property type="entry name" value="DSBA-like_thioredoxin_dom"/>
</dbReference>
<dbReference type="AlphaFoldDB" id="A0A231V113"/>
<organism evidence="2 3">
    <name type="scientific">Notoacmeibacter marinus</name>
    <dbReference type="NCBI Taxonomy" id="1876515"/>
    <lineage>
        <taxon>Bacteria</taxon>
        <taxon>Pseudomonadati</taxon>
        <taxon>Pseudomonadota</taxon>
        <taxon>Alphaproteobacteria</taxon>
        <taxon>Hyphomicrobiales</taxon>
        <taxon>Notoacmeibacteraceae</taxon>
        <taxon>Notoacmeibacter</taxon>
    </lineage>
</organism>
<dbReference type="InterPro" id="IPR036249">
    <property type="entry name" value="Thioredoxin-like_sf"/>
</dbReference>
<evidence type="ECO:0000313" key="2">
    <source>
        <dbReference type="EMBL" id="OXT01883.1"/>
    </source>
</evidence>
<evidence type="ECO:0000313" key="3">
    <source>
        <dbReference type="Proteomes" id="UP000215405"/>
    </source>
</evidence>
<comment type="caution">
    <text evidence="2">The sequence shown here is derived from an EMBL/GenBank/DDBJ whole genome shotgun (WGS) entry which is preliminary data.</text>
</comment>